<feature type="transmembrane region" description="Helical" evidence="2">
    <location>
        <begin position="131"/>
        <end position="152"/>
    </location>
</feature>
<keyword evidence="2" id="KW-0472">Membrane</keyword>
<gene>
    <name evidence="4" type="ORF">BT96DRAFT_924180</name>
</gene>
<evidence type="ECO:0000256" key="2">
    <source>
        <dbReference type="SAM" id="Phobius"/>
    </source>
</evidence>
<dbReference type="Proteomes" id="UP000799118">
    <property type="component" value="Unassembled WGS sequence"/>
</dbReference>
<sequence length="290" mass="31605">MRASTASLISAATFSTGVAAICSSFSYGVGNVISLSDTLNRCESCCWKMRVLKVLMTTSENPCNSDVGKFGCTAAPITFNRYTNITDDKSYNCLPEPYSGEVCGNNTISVCCGFDDETEVASKHKSLAGPIAGGVIGGVILVLLLGLMIFCIKRRRQRRAWHQQDIDISENFSLVEAEHLQSSPTVVSQTLSPKGNKWPPVQVMNWSGPSGGSQSTDPISENPSNTTDSNSRHIPTSDLLDLLQTRIKEEGRPEQGDAPPAYESRTETSLSDRYPGYLWVILKPSISFYR</sequence>
<dbReference type="AlphaFoldDB" id="A0A6A4H658"/>
<evidence type="ECO:0000256" key="3">
    <source>
        <dbReference type="SAM" id="SignalP"/>
    </source>
</evidence>
<feature type="signal peptide" evidence="3">
    <location>
        <begin position="1"/>
        <end position="19"/>
    </location>
</feature>
<dbReference type="Gene3D" id="1.20.5.510">
    <property type="entry name" value="Single helix bin"/>
    <property type="match status" value="1"/>
</dbReference>
<feature type="compositionally biased region" description="Polar residues" evidence="1">
    <location>
        <begin position="204"/>
        <end position="234"/>
    </location>
</feature>
<evidence type="ECO:0000313" key="5">
    <source>
        <dbReference type="Proteomes" id="UP000799118"/>
    </source>
</evidence>
<organism evidence="4 5">
    <name type="scientific">Gymnopus androsaceus JB14</name>
    <dbReference type="NCBI Taxonomy" id="1447944"/>
    <lineage>
        <taxon>Eukaryota</taxon>
        <taxon>Fungi</taxon>
        <taxon>Dikarya</taxon>
        <taxon>Basidiomycota</taxon>
        <taxon>Agaricomycotina</taxon>
        <taxon>Agaricomycetes</taxon>
        <taxon>Agaricomycetidae</taxon>
        <taxon>Agaricales</taxon>
        <taxon>Marasmiineae</taxon>
        <taxon>Omphalotaceae</taxon>
        <taxon>Gymnopus</taxon>
    </lineage>
</organism>
<feature type="region of interest" description="Disordered" evidence="1">
    <location>
        <begin position="186"/>
        <end position="235"/>
    </location>
</feature>
<feature type="chain" id="PRO_5025399864" description="Mid2 domain-containing protein" evidence="3">
    <location>
        <begin position="20"/>
        <end position="290"/>
    </location>
</feature>
<reference evidence="4" key="1">
    <citation type="journal article" date="2019" name="Environ. Microbiol.">
        <title>Fungal ecological strategies reflected in gene transcription - a case study of two litter decomposers.</title>
        <authorList>
            <person name="Barbi F."/>
            <person name="Kohler A."/>
            <person name="Barry K."/>
            <person name="Baskaran P."/>
            <person name="Daum C."/>
            <person name="Fauchery L."/>
            <person name="Ihrmark K."/>
            <person name="Kuo A."/>
            <person name="LaButti K."/>
            <person name="Lipzen A."/>
            <person name="Morin E."/>
            <person name="Grigoriev I.V."/>
            <person name="Henrissat B."/>
            <person name="Lindahl B."/>
            <person name="Martin F."/>
        </authorList>
    </citation>
    <scope>NUCLEOTIDE SEQUENCE</scope>
    <source>
        <strain evidence="4">JB14</strain>
    </source>
</reference>
<keyword evidence="5" id="KW-1185">Reference proteome</keyword>
<evidence type="ECO:0000313" key="4">
    <source>
        <dbReference type="EMBL" id="KAE9393208.1"/>
    </source>
</evidence>
<name>A0A6A4H658_9AGAR</name>
<keyword evidence="2" id="KW-0812">Transmembrane</keyword>
<keyword evidence="3" id="KW-0732">Signal</keyword>
<proteinExistence type="predicted"/>
<accession>A0A6A4H658</accession>
<protein>
    <recommendedName>
        <fullName evidence="6">Mid2 domain-containing protein</fullName>
    </recommendedName>
</protein>
<evidence type="ECO:0000256" key="1">
    <source>
        <dbReference type="SAM" id="MobiDB-lite"/>
    </source>
</evidence>
<keyword evidence="2" id="KW-1133">Transmembrane helix</keyword>
<evidence type="ECO:0008006" key="6">
    <source>
        <dbReference type="Google" id="ProtNLM"/>
    </source>
</evidence>
<dbReference type="EMBL" id="ML769578">
    <property type="protein sequence ID" value="KAE9393208.1"/>
    <property type="molecule type" value="Genomic_DNA"/>
</dbReference>
<dbReference type="OrthoDB" id="5348716at2759"/>